<comment type="caution">
    <text evidence="1">The sequence shown here is derived from an EMBL/GenBank/DDBJ whole genome shotgun (WGS) entry which is preliminary data.</text>
</comment>
<accession>A0A8X8WRR4</accession>
<name>A0A8X8WRR4_SALSN</name>
<proteinExistence type="predicted"/>
<evidence type="ECO:0000313" key="1">
    <source>
        <dbReference type="EMBL" id="KAG6399998.1"/>
    </source>
</evidence>
<dbReference type="AlphaFoldDB" id="A0A8X8WRR4"/>
<dbReference type="Pfam" id="PF02458">
    <property type="entry name" value="Transferase"/>
    <property type="match status" value="1"/>
</dbReference>
<sequence length="154" mass="17349">MATSVGKVRVEAIQTVVPTKPTDPRQSRRITVSQNVGSAAVLQRRFHLLLCYNKGSSEDSGWLVAGQIKESLRRVLQDYPLLAGKLRWCDADLEIVCTDSGTRMVETKTEMALAGFVKMEEKRKDEAELVFWGMFFNIPLNSENALELLFLTKI</sequence>
<dbReference type="EMBL" id="PNBA02000015">
    <property type="protein sequence ID" value="KAG6399998.1"/>
    <property type="molecule type" value="Genomic_DNA"/>
</dbReference>
<dbReference type="Proteomes" id="UP000298416">
    <property type="component" value="Unassembled WGS sequence"/>
</dbReference>
<reference evidence="1" key="1">
    <citation type="submission" date="2018-01" db="EMBL/GenBank/DDBJ databases">
        <authorList>
            <person name="Mao J.F."/>
        </authorList>
    </citation>
    <scope>NUCLEOTIDE SEQUENCE</scope>
    <source>
        <strain evidence="1">Huo1</strain>
        <tissue evidence="1">Leaf</tissue>
    </source>
</reference>
<gene>
    <name evidence="1" type="ORF">SASPL_141486</name>
</gene>
<reference evidence="1" key="2">
    <citation type="submission" date="2020-08" db="EMBL/GenBank/DDBJ databases">
        <title>Plant Genome Project.</title>
        <authorList>
            <person name="Zhang R.-G."/>
        </authorList>
    </citation>
    <scope>NUCLEOTIDE SEQUENCE</scope>
    <source>
        <strain evidence="1">Huo1</strain>
        <tissue evidence="1">Leaf</tissue>
    </source>
</reference>
<keyword evidence="2" id="KW-1185">Reference proteome</keyword>
<evidence type="ECO:0000313" key="2">
    <source>
        <dbReference type="Proteomes" id="UP000298416"/>
    </source>
</evidence>
<organism evidence="1">
    <name type="scientific">Salvia splendens</name>
    <name type="common">Scarlet sage</name>
    <dbReference type="NCBI Taxonomy" id="180675"/>
    <lineage>
        <taxon>Eukaryota</taxon>
        <taxon>Viridiplantae</taxon>
        <taxon>Streptophyta</taxon>
        <taxon>Embryophyta</taxon>
        <taxon>Tracheophyta</taxon>
        <taxon>Spermatophyta</taxon>
        <taxon>Magnoliopsida</taxon>
        <taxon>eudicotyledons</taxon>
        <taxon>Gunneridae</taxon>
        <taxon>Pentapetalae</taxon>
        <taxon>asterids</taxon>
        <taxon>lamiids</taxon>
        <taxon>Lamiales</taxon>
        <taxon>Lamiaceae</taxon>
        <taxon>Nepetoideae</taxon>
        <taxon>Mentheae</taxon>
        <taxon>Salviinae</taxon>
        <taxon>Salvia</taxon>
        <taxon>Salvia subgen. Calosphace</taxon>
        <taxon>core Calosphace</taxon>
    </lineage>
</organism>
<dbReference type="OrthoDB" id="756073at2759"/>
<protein>
    <submittedName>
        <fullName evidence="1">Uncharacterized protein</fullName>
    </submittedName>
</protein>